<gene>
    <name evidence="2" type="ORF">HYX28_04230</name>
</gene>
<feature type="signal peptide" evidence="1">
    <location>
        <begin position="1"/>
        <end position="21"/>
    </location>
</feature>
<evidence type="ECO:0000313" key="3">
    <source>
        <dbReference type="Proteomes" id="UP000779809"/>
    </source>
</evidence>
<evidence type="ECO:0000313" key="2">
    <source>
        <dbReference type="EMBL" id="MBI2677968.1"/>
    </source>
</evidence>
<keyword evidence="1" id="KW-0732">Signal</keyword>
<dbReference type="AlphaFoldDB" id="A0A932EPQ6"/>
<organism evidence="2 3">
    <name type="scientific">Candidatus Korobacter versatilis</name>
    <dbReference type="NCBI Taxonomy" id="658062"/>
    <lineage>
        <taxon>Bacteria</taxon>
        <taxon>Pseudomonadati</taxon>
        <taxon>Acidobacteriota</taxon>
        <taxon>Terriglobia</taxon>
        <taxon>Terriglobales</taxon>
        <taxon>Candidatus Korobacteraceae</taxon>
        <taxon>Candidatus Korobacter</taxon>
    </lineage>
</organism>
<name>A0A932EPQ6_9BACT</name>
<sequence length="360" mass="40379">MRIIPKLVCLFASLLLGAGMAQDVVDPQEATADAPSAGRPKTEAVPILTGYATFVSSFSPGEQQLSPTVAPILLIPFGDKWLIEAEGEFEGDYMHTTGEPWEREWEKGVEYVQVDYLANKYLTVVGGRFLTPFGIYNERLHPSWIKNLQTMPLIMPLEEGSGNGIQFRGGVRLGDDVNFNYATYFSAASAVRAFKASRAAGFRTALFFPRKRVEVGVSYQRTLQDENFNTVGIDFTWQPKAQPFDFRAEYANSELFGQGYWLEGAYRLRRVPFARKFFRRSQVIARVEQYFVPEMGMGGGGERELPESDTTRFTVGWNYYFRDDLKLAVAGGRSFSTDGDRNVESIGLAYRFTIPLAGGK</sequence>
<proteinExistence type="predicted"/>
<dbReference type="EMBL" id="JACPNR010000005">
    <property type="protein sequence ID" value="MBI2677968.1"/>
    <property type="molecule type" value="Genomic_DNA"/>
</dbReference>
<dbReference type="Proteomes" id="UP000779809">
    <property type="component" value="Unassembled WGS sequence"/>
</dbReference>
<reference evidence="2" key="1">
    <citation type="submission" date="2020-07" db="EMBL/GenBank/DDBJ databases">
        <title>Huge and variable diversity of episymbiotic CPR bacteria and DPANN archaea in groundwater ecosystems.</title>
        <authorList>
            <person name="He C.Y."/>
            <person name="Keren R."/>
            <person name="Whittaker M."/>
            <person name="Farag I.F."/>
            <person name="Doudna J."/>
            <person name="Cate J.H.D."/>
            <person name="Banfield J.F."/>
        </authorList>
    </citation>
    <scope>NUCLEOTIDE SEQUENCE</scope>
    <source>
        <strain evidence="2">NC_groundwater_580_Pr5_B-0.1um_64_19</strain>
    </source>
</reference>
<accession>A0A932EPQ6</accession>
<dbReference type="InterPro" id="IPR023614">
    <property type="entry name" value="Porin_dom_sf"/>
</dbReference>
<feature type="chain" id="PRO_5037344470" evidence="1">
    <location>
        <begin position="22"/>
        <end position="360"/>
    </location>
</feature>
<dbReference type="Gene3D" id="2.40.160.10">
    <property type="entry name" value="Porin"/>
    <property type="match status" value="1"/>
</dbReference>
<comment type="caution">
    <text evidence="2">The sequence shown here is derived from an EMBL/GenBank/DDBJ whole genome shotgun (WGS) entry which is preliminary data.</text>
</comment>
<protein>
    <submittedName>
        <fullName evidence="2">Uncharacterized protein</fullName>
    </submittedName>
</protein>
<evidence type="ECO:0000256" key="1">
    <source>
        <dbReference type="SAM" id="SignalP"/>
    </source>
</evidence>
<dbReference type="SUPFAM" id="SSF56935">
    <property type="entry name" value="Porins"/>
    <property type="match status" value="1"/>
</dbReference>